<evidence type="ECO:0000313" key="3">
    <source>
        <dbReference type="Proteomes" id="UP000264719"/>
    </source>
</evidence>
<dbReference type="InterPro" id="IPR036844">
    <property type="entry name" value="Hint_dom_sf"/>
</dbReference>
<evidence type="ECO:0000313" key="2">
    <source>
        <dbReference type="EMBL" id="HAR52317.1"/>
    </source>
</evidence>
<sequence>MPYLYIYSPDDFVEGAPDEEGAAAAGAPNFTLTLKPGATPTLIEIIDDDLTIEEIEDSQTLATTLNLDGTTYAAGTNIWSAYDLINSTTGHKVTSLHFGGDGYQQGVVQGLISTVEMVPGTSYAFNQERTSYQQNDAYAEYVACFTPGALIDTPHGPRPIETLTPGDLVNTRDAGPQRLRMIPTRHLSPETLAARPNLRPIRIAADSLAPGLPAQDLLVSPQHRILANSAIVQRMFNCTEILLAATALTRLPGVTIDSATRTITYMHLVFDKHEIVTANGLPSESFYCGPYAVKAMPPDARRELYALFPELMQDAPLPDPARPIASGPIRRTLLRRHLKNDRALLELEYR</sequence>
<dbReference type="RefSeq" id="WP_339853210.1">
    <property type="nucleotide sequence ID" value="NZ_CAXAXR010000004.1"/>
</dbReference>
<dbReference type="Proteomes" id="UP000264719">
    <property type="component" value="Unassembled WGS sequence"/>
</dbReference>
<evidence type="ECO:0000259" key="1">
    <source>
        <dbReference type="Pfam" id="PF13403"/>
    </source>
</evidence>
<reference evidence="2 3" key="1">
    <citation type="journal article" date="2018" name="Nat. Biotechnol.">
        <title>A standardized bacterial taxonomy based on genome phylogeny substantially revises the tree of life.</title>
        <authorList>
            <person name="Parks D.H."/>
            <person name="Chuvochina M."/>
            <person name="Waite D.W."/>
            <person name="Rinke C."/>
            <person name="Skarshewski A."/>
            <person name="Chaumeil P.A."/>
            <person name="Hugenholtz P."/>
        </authorList>
    </citation>
    <scope>NUCLEOTIDE SEQUENCE [LARGE SCALE GENOMIC DNA]</scope>
    <source>
        <strain evidence="2">UBA9169</strain>
    </source>
</reference>
<accession>A0A348WCQ5</accession>
<proteinExistence type="predicted"/>
<dbReference type="Pfam" id="PF13403">
    <property type="entry name" value="Hint_2"/>
    <property type="match status" value="1"/>
</dbReference>
<dbReference type="AlphaFoldDB" id="A0A348WCQ5"/>
<name>A0A348WCQ5_9RHOB</name>
<gene>
    <name evidence="2" type="ORF">DCS45_10655</name>
</gene>
<feature type="domain" description="Hedgehog/Intein (Hint)" evidence="1">
    <location>
        <begin position="144"/>
        <end position="289"/>
    </location>
</feature>
<organism evidence="2 3">
    <name type="scientific">Roseovarius nubinhibens</name>
    <dbReference type="NCBI Taxonomy" id="314263"/>
    <lineage>
        <taxon>Bacteria</taxon>
        <taxon>Pseudomonadati</taxon>
        <taxon>Pseudomonadota</taxon>
        <taxon>Alphaproteobacteria</taxon>
        <taxon>Rhodobacterales</taxon>
        <taxon>Roseobacteraceae</taxon>
        <taxon>Roseovarius</taxon>
    </lineage>
</organism>
<dbReference type="SUPFAM" id="SSF51294">
    <property type="entry name" value="Hedgehog/intein (Hint) domain"/>
    <property type="match status" value="1"/>
</dbReference>
<comment type="caution">
    <text evidence="2">The sequence shown here is derived from an EMBL/GenBank/DDBJ whole genome shotgun (WGS) entry which is preliminary data.</text>
</comment>
<dbReference type="EMBL" id="DMVW01000100">
    <property type="protein sequence ID" value="HAR52317.1"/>
    <property type="molecule type" value="Genomic_DNA"/>
</dbReference>
<protein>
    <submittedName>
        <fullName evidence="2">Type I secretion protein</fullName>
    </submittedName>
</protein>
<dbReference type="InterPro" id="IPR028992">
    <property type="entry name" value="Hedgehog/Intein_dom"/>
</dbReference>